<sequence length="69" mass="8543">MRKIKKMENGMKKEREGGRREKKRSHEKEREINKMIIKREKYWMEVGCVLESFILMSVQQEEALHRIFF</sequence>
<dbReference type="EMBL" id="LR743591">
    <property type="protein sequence ID" value="CAA2618983.1"/>
    <property type="molecule type" value="Genomic_DNA"/>
</dbReference>
<protein>
    <submittedName>
        <fullName evidence="2">Uncharacterized protein</fullName>
    </submittedName>
</protein>
<dbReference type="AlphaFoldDB" id="A0A7I8ILT0"/>
<evidence type="ECO:0000256" key="1">
    <source>
        <dbReference type="SAM" id="MobiDB-lite"/>
    </source>
</evidence>
<dbReference type="EMBL" id="CACRZD030000004">
    <property type="protein sequence ID" value="CAA6658706.1"/>
    <property type="molecule type" value="Genomic_DNA"/>
</dbReference>
<gene>
    <name evidence="2" type="ORF">SI7747_04005150</name>
</gene>
<evidence type="ECO:0000313" key="2">
    <source>
        <dbReference type="EMBL" id="CAA2618983.1"/>
    </source>
</evidence>
<name>A0A7I8ILT0_SPIIN</name>
<organism evidence="2">
    <name type="scientific">Spirodela intermedia</name>
    <name type="common">Intermediate duckweed</name>
    <dbReference type="NCBI Taxonomy" id="51605"/>
    <lineage>
        <taxon>Eukaryota</taxon>
        <taxon>Viridiplantae</taxon>
        <taxon>Streptophyta</taxon>
        <taxon>Embryophyta</taxon>
        <taxon>Tracheophyta</taxon>
        <taxon>Spermatophyta</taxon>
        <taxon>Magnoliopsida</taxon>
        <taxon>Liliopsida</taxon>
        <taxon>Araceae</taxon>
        <taxon>Lemnoideae</taxon>
        <taxon>Spirodela</taxon>
    </lineage>
</organism>
<feature type="region of interest" description="Disordered" evidence="1">
    <location>
        <begin position="1"/>
        <end position="29"/>
    </location>
</feature>
<evidence type="ECO:0000313" key="3">
    <source>
        <dbReference type="Proteomes" id="UP001189122"/>
    </source>
</evidence>
<proteinExistence type="predicted"/>
<keyword evidence="3" id="KW-1185">Reference proteome</keyword>
<accession>A0A7I8ILT0</accession>
<reference evidence="2 3" key="1">
    <citation type="submission" date="2019-12" db="EMBL/GenBank/DDBJ databases">
        <authorList>
            <person name="Scholz U."/>
            <person name="Mascher M."/>
            <person name="Fiebig A."/>
        </authorList>
    </citation>
    <scope>NUCLEOTIDE SEQUENCE</scope>
</reference>
<dbReference type="Proteomes" id="UP001189122">
    <property type="component" value="Unassembled WGS sequence"/>
</dbReference>